<organism evidence="1 2">
    <name type="scientific">Caulobacter vibrioides</name>
    <name type="common">Caulobacter crescentus</name>
    <dbReference type="NCBI Taxonomy" id="155892"/>
    <lineage>
        <taxon>Bacteria</taxon>
        <taxon>Pseudomonadati</taxon>
        <taxon>Pseudomonadota</taxon>
        <taxon>Alphaproteobacteria</taxon>
        <taxon>Caulobacterales</taxon>
        <taxon>Caulobacteraceae</taxon>
        <taxon>Caulobacter</taxon>
    </lineage>
</organism>
<comment type="caution">
    <text evidence="1">The sequence shown here is derived from an EMBL/GenBank/DDBJ whole genome shotgun (WGS) entry which is preliminary data.</text>
</comment>
<gene>
    <name evidence="1" type="ORF">B7Z12_19850</name>
</gene>
<reference evidence="1 2" key="1">
    <citation type="submission" date="2017-03" db="EMBL/GenBank/DDBJ databases">
        <title>Lifting the veil on microbial sulfur biogeochemistry in mining wastewaters.</title>
        <authorList>
            <person name="Kantor R.S."/>
            <person name="Colenbrander Nelson T."/>
            <person name="Marshall S."/>
            <person name="Bennett D."/>
            <person name="Apte S."/>
            <person name="Camacho D."/>
            <person name="Thomas B.C."/>
            <person name="Warren L.A."/>
            <person name="Banfield J.F."/>
        </authorList>
    </citation>
    <scope>NUCLEOTIDE SEQUENCE [LARGE SCALE GENOMIC DNA]</scope>
    <source>
        <strain evidence="1">32-67-7</strain>
    </source>
</reference>
<dbReference type="AlphaFoldDB" id="A0A258CSW4"/>
<protein>
    <submittedName>
        <fullName evidence="1">Glycosyl transferase</fullName>
    </submittedName>
</protein>
<evidence type="ECO:0000313" key="1">
    <source>
        <dbReference type="EMBL" id="OYW98453.1"/>
    </source>
</evidence>
<proteinExistence type="predicted"/>
<name>A0A258CSW4_CAUVI</name>
<accession>A0A258CSW4</accession>
<evidence type="ECO:0000313" key="2">
    <source>
        <dbReference type="Proteomes" id="UP000215616"/>
    </source>
</evidence>
<dbReference type="EMBL" id="NCDQ01000504">
    <property type="protein sequence ID" value="OYW98453.1"/>
    <property type="molecule type" value="Genomic_DNA"/>
</dbReference>
<keyword evidence="1" id="KW-0808">Transferase</keyword>
<dbReference type="Proteomes" id="UP000215616">
    <property type="component" value="Unassembled WGS sequence"/>
</dbReference>
<dbReference type="GO" id="GO:0016740">
    <property type="term" value="F:transferase activity"/>
    <property type="evidence" value="ECO:0007669"/>
    <property type="project" value="UniProtKB-KW"/>
</dbReference>
<feature type="non-terminal residue" evidence="1">
    <location>
        <position position="90"/>
    </location>
</feature>
<sequence length="90" mass="9519">MPDLPANFTLLQVTPELETGGAEQTTIDVAHAVVAQGGKALVATRGGRMATRLEADGARLARMPAQSKNPLVMLGNAARLIDLIRREKVS</sequence>